<proteinExistence type="predicted"/>
<accession>A0A837HZY5</accession>
<evidence type="ECO:0000313" key="3">
    <source>
        <dbReference type="EMBL" id="KKR09026.1"/>
    </source>
</evidence>
<feature type="region of interest" description="Disordered" evidence="1">
    <location>
        <begin position="202"/>
        <end position="245"/>
    </location>
</feature>
<evidence type="ECO:0000313" key="4">
    <source>
        <dbReference type="Proteomes" id="UP000033996"/>
    </source>
</evidence>
<keyword evidence="2" id="KW-0472">Membrane</keyword>
<dbReference type="AlphaFoldDB" id="A0A837HZY5"/>
<organism evidence="3 4">
    <name type="scientific">Candidatus Yanofskybacteria bacterium GW2011_GWD1_39_16</name>
    <dbReference type="NCBI Taxonomy" id="1619030"/>
    <lineage>
        <taxon>Bacteria</taxon>
        <taxon>Candidatus Yanofskyibacteriota</taxon>
    </lineage>
</organism>
<keyword evidence="2" id="KW-0812">Transmembrane</keyword>
<dbReference type="EMBL" id="LBWL01000010">
    <property type="protein sequence ID" value="KKR09026.1"/>
    <property type="molecule type" value="Genomic_DNA"/>
</dbReference>
<name>A0A837HZY5_9BACT</name>
<protein>
    <submittedName>
        <fullName evidence="3">Uncharacterized protein</fullName>
    </submittedName>
</protein>
<comment type="caution">
    <text evidence="3">The sequence shown here is derived from an EMBL/GenBank/DDBJ whole genome shotgun (WGS) entry which is preliminary data.</text>
</comment>
<feature type="compositionally biased region" description="Pro residues" evidence="1">
    <location>
        <begin position="207"/>
        <end position="240"/>
    </location>
</feature>
<feature type="transmembrane region" description="Helical" evidence="2">
    <location>
        <begin position="9"/>
        <end position="29"/>
    </location>
</feature>
<gene>
    <name evidence="3" type="ORF">UT35_C0010G0007</name>
</gene>
<keyword evidence="2" id="KW-1133">Transmembrane helix</keyword>
<sequence>MSRYFPSRYSLVLIIFLFFVVTIIISLNFRKASAETSITENFAVVSGVDSNDGSNVDLSANDINKLKSTDLSRFKRTGWSMAGVFDEANYLEFVFSPNIVASATISSITLVHNFRKSNSNALNGAKFEIWDGLDFTHTEIVTIPPSSTDATNSYDISSYINTPQKINDLKVRFLAYRNPPDVIESATSHDYLGLKVTYTLPESTTPTPIPDNSPTPTPGLTPTPTPDFSPTPSLTPTPTPDPDDVDNISLTNVTITKSSAVADNSYDHGWKWILDLTIPKMEDELFVKFGDWTSNTDTISAVSNMRMYSVQSLINTSDNAVVIASASVYADGLKLTEDMDATKPGRQIQLNVEVKIPAGTIGGGYSTTYDFESR</sequence>
<evidence type="ECO:0000256" key="2">
    <source>
        <dbReference type="SAM" id="Phobius"/>
    </source>
</evidence>
<dbReference type="Proteomes" id="UP000033996">
    <property type="component" value="Unassembled WGS sequence"/>
</dbReference>
<evidence type="ECO:0000256" key="1">
    <source>
        <dbReference type="SAM" id="MobiDB-lite"/>
    </source>
</evidence>
<reference evidence="3 4" key="1">
    <citation type="journal article" date="2015" name="Nature">
        <title>rRNA introns, odd ribosomes, and small enigmatic genomes across a large radiation of phyla.</title>
        <authorList>
            <person name="Brown C.T."/>
            <person name="Hug L.A."/>
            <person name="Thomas B.C."/>
            <person name="Sharon I."/>
            <person name="Castelle C.J."/>
            <person name="Singh A."/>
            <person name="Wilkins M.J."/>
            <person name="Williams K.H."/>
            <person name="Banfield J.F."/>
        </authorList>
    </citation>
    <scope>NUCLEOTIDE SEQUENCE [LARGE SCALE GENOMIC DNA]</scope>
</reference>